<comment type="caution">
    <text evidence="1">The sequence shown here is derived from an EMBL/GenBank/DDBJ whole genome shotgun (WGS) entry which is preliminary data.</text>
</comment>
<organism evidence="1 2">
    <name type="scientific">Cynara cardunculus var. scolymus</name>
    <name type="common">Globe artichoke</name>
    <name type="synonym">Cynara scolymus</name>
    <dbReference type="NCBI Taxonomy" id="59895"/>
    <lineage>
        <taxon>Eukaryota</taxon>
        <taxon>Viridiplantae</taxon>
        <taxon>Streptophyta</taxon>
        <taxon>Embryophyta</taxon>
        <taxon>Tracheophyta</taxon>
        <taxon>Spermatophyta</taxon>
        <taxon>Magnoliopsida</taxon>
        <taxon>eudicotyledons</taxon>
        <taxon>Gunneridae</taxon>
        <taxon>Pentapetalae</taxon>
        <taxon>asterids</taxon>
        <taxon>campanulids</taxon>
        <taxon>Asterales</taxon>
        <taxon>Asteraceae</taxon>
        <taxon>Carduoideae</taxon>
        <taxon>Cardueae</taxon>
        <taxon>Carduinae</taxon>
        <taxon>Cynara</taxon>
    </lineage>
</organism>
<dbReference type="Proteomes" id="UP000243975">
    <property type="component" value="Unassembled WGS sequence"/>
</dbReference>
<dbReference type="Gramene" id="KVI03398">
    <property type="protein sequence ID" value="KVI03398"/>
    <property type="gene ID" value="Ccrd_018305"/>
</dbReference>
<accession>A0A103Y6F7</accession>
<gene>
    <name evidence="1" type="ORF">Ccrd_018305</name>
</gene>
<name>A0A103Y6F7_CYNCS</name>
<protein>
    <submittedName>
        <fullName evidence="1">Uncharacterized protein</fullName>
    </submittedName>
</protein>
<dbReference type="AlphaFoldDB" id="A0A103Y6F7"/>
<evidence type="ECO:0000313" key="2">
    <source>
        <dbReference type="Proteomes" id="UP000243975"/>
    </source>
</evidence>
<proteinExistence type="predicted"/>
<keyword evidence="2" id="KW-1185">Reference proteome</keyword>
<sequence length="37" mass="4281">MGIVMVQIRLERNLLQTLKVKACLQISREAYNIYQGS</sequence>
<dbReference type="EMBL" id="LEKV01002355">
    <property type="protein sequence ID" value="KVI03398.1"/>
    <property type="molecule type" value="Genomic_DNA"/>
</dbReference>
<evidence type="ECO:0000313" key="1">
    <source>
        <dbReference type="EMBL" id="KVI03398.1"/>
    </source>
</evidence>
<reference evidence="1 2" key="1">
    <citation type="journal article" date="2016" name="Sci. Rep.">
        <title>The genome sequence of the outbreeding globe artichoke constructed de novo incorporating a phase-aware low-pass sequencing strategy of F1 progeny.</title>
        <authorList>
            <person name="Scaglione D."/>
            <person name="Reyes-Chin-Wo S."/>
            <person name="Acquadro A."/>
            <person name="Froenicke L."/>
            <person name="Portis E."/>
            <person name="Beitel C."/>
            <person name="Tirone M."/>
            <person name="Mauro R."/>
            <person name="Lo Monaco A."/>
            <person name="Mauromicale G."/>
            <person name="Faccioli P."/>
            <person name="Cattivelli L."/>
            <person name="Rieseberg L."/>
            <person name="Michelmore R."/>
            <person name="Lanteri S."/>
        </authorList>
    </citation>
    <scope>NUCLEOTIDE SEQUENCE [LARGE SCALE GENOMIC DNA]</scope>
    <source>
        <strain evidence="1">2C</strain>
    </source>
</reference>